<dbReference type="InterPro" id="IPR013728">
    <property type="entry name" value="BT_3987-like_N"/>
</dbReference>
<evidence type="ECO:0000256" key="1">
    <source>
        <dbReference type="ARBA" id="ARBA00006865"/>
    </source>
</evidence>
<organism evidence="4 5">
    <name type="scientific">Prevotella herbatica</name>
    <dbReference type="NCBI Taxonomy" id="2801997"/>
    <lineage>
        <taxon>Bacteria</taxon>
        <taxon>Pseudomonadati</taxon>
        <taxon>Bacteroidota</taxon>
        <taxon>Bacteroidia</taxon>
        <taxon>Bacteroidales</taxon>
        <taxon>Prevotellaceae</taxon>
        <taxon>Prevotella</taxon>
    </lineage>
</organism>
<dbReference type="PANTHER" id="PTHR10963:SF55">
    <property type="entry name" value="GLYCOSIDE HYDROLASE FAMILY 16 PROTEIN"/>
    <property type="match status" value="1"/>
</dbReference>
<evidence type="ECO:0000259" key="3">
    <source>
        <dbReference type="PROSITE" id="PS51762"/>
    </source>
</evidence>
<feature type="signal peptide" evidence="2">
    <location>
        <begin position="1"/>
        <end position="32"/>
    </location>
</feature>
<dbReference type="InterPro" id="IPR013320">
    <property type="entry name" value="ConA-like_dom_sf"/>
</dbReference>
<dbReference type="Gene3D" id="2.60.40.1740">
    <property type="entry name" value="hypothetical protein (bacova_03559)"/>
    <property type="match status" value="1"/>
</dbReference>
<evidence type="ECO:0000313" key="5">
    <source>
        <dbReference type="Proteomes" id="UP001319045"/>
    </source>
</evidence>
<name>A0ABM7NYU4_9BACT</name>
<dbReference type="InterPro" id="IPR000757">
    <property type="entry name" value="Beta-glucanase-like"/>
</dbReference>
<dbReference type="Proteomes" id="UP001319045">
    <property type="component" value="Chromosome"/>
</dbReference>
<dbReference type="InterPro" id="IPR050546">
    <property type="entry name" value="Glycosyl_Hydrlase_16"/>
</dbReference>
<feature type="domain" description="GH16" evidence="3">
    <location>
        <begin position="209"/>
        <end position="488"/>
    </location>
</feature>
<evidence type="ECO:0000256" key="2">
    <source>
        <dbReference type="SAM" id="SignalP"/>
    </source>
</evidence>
<dbReference type="PROSITE" id="PS51257">
    <property type="entry name" value="PROKAR_LIPOPROTEIN"/>
    <property type="match status" value="1"/>
</dbReference>
<proteinExistence type="inferred from homology"/>
<evidence type="ECO:0000313" key="4">
    <source>
        <dbReference type="EMBL" id="BCS85580.1"/>
    </source>
</evidence>
<keyword evidence="2" id="KW-0732">Signal</keyword>
<dbReference type="Pfam" id="PF00722">
    <property type="entry name" value="Glyco_hydro_16"/>
    <property type="match status" value="1"/>
</dbReference>
<sequence>MTLNQNKNTMNKINIKSMMVMFAAFWAASSLSACKEYEDRADVNSGSYKWLALNQARQVWNGNECNSSLGLKEGDKTDTTITINTSLYLNQKADNDCKADIVVNSDSLNKAIALAPTGGIYAKYANAVLMPTDAYNLSSKDITLKAGQTKSDDVTITIHRGTLLANPVRNDNTDAFFVLPISLKNSSDYKINDKVSTMMLYVTLPTQDPTMPDETTPKQQFNGKTLVWNDEFNGTGKPDASKWSFENGFQRNHEDQWYQADNAYLDGKGACLIEGRKERVNNPNYQSGSSDWKQNRQYAEYTSASMQSKYIYKYGTVLVRAKIPTASGTWPAIWQVGNTWEWPLGGEIDILESYPSGGVPAIHANYCWGSDKRWSGNWQSKVVPMDNFISKDKDWASKYHVWRLDWTSDSLKIYIDDELINEISTSKTVNGNGGGAPSGGGMNPFSNTVADFGDLIWLNLALGGDNGGSIDNSAFPMKYYIDYVRVYQ</sequence>
<dbReference type="Pfam" id="PF08522">
    <property type="entry name" value="BT_3987-like_N"/>
    <property type="match status" value="1"/>
</dbReference>
<gene>
    <name evidence="4" type="ORF">prwr041_14730</name>
</gene>
<keyword evidence="5" id="KW-1185">Reference proteome</keyword>
<protein>
    <submittedName>
        <fullName evidence="4">DUF1735 and GH16_laminarinase_like domain-containing protein</fullName>
    </submittedName>
</protein>
<dbReference type="Gene3D" id="2.60.120.200">
    <property type="match status" value="1"/>
</dbReference>
<dbReference type="CDD" id="cd08023">
    <property type="entry name" value="GH16_laminarinase_like"/>
    <property type="match status" value="1"/>
</dbReference>
<dbReference type="PANTHER" id="PTHR10963">
    <property type="entry name" value="GLYCOSYL HYDROLASE-RELATED"/>
    <property type="match status" value="1"/>
</dbReference>
<feature type="chain" id="PRO_5046098861" evidence="2">
    <location>
        <begin position="33"/>
        <end position="488"/>
    </location>
</feature>
<dbReference type="SUPFAM" id="SSF49899">
    <property type="entry name" value="Concanavalin A-like lectins/glucanases"/>
    <property type="match status" value="1"/>
</dbReference>
<dbReference type="EMBL" id="AP024484">
    <property type="protein sequence ID" value="BCS85580.1"/>
    <property type="molecule type" value="Genomic_DNA"/>
</dbReference>
<comment type="similarity">
    <text evidence="1">Belongs to the glycosyl hydrolase 16 family.</text>
</comment>
<reference evidence="4 5" key="1">
    <citation type="journal article" date="2022" name="Int. J. Syst. Evol. Microbiol.">
        <title>Prevotella herbatica sp. nov., a plant polysaccharide-decomposing anaerobic bacterium isolated from a methanogenic reactor.</title>
        <authorList>
            <person name="Uek A."/>
            <person name="Tonouchi A."/>
            <person name="Kaku N."/>
            <person name="Ueki K."/>
        </authorList>
    </citation>
    <scope>NUCLEOTIDE SEQUENCE [LARGE SCALE GENOMIC DNA]</scope>
    <source>
        <strain evidence="4 5">WR041</strain>
    </source>
</reference>
<dbReference type="PROSITE" id="PS51762">
    <property type="entry name" value="GH16_2"/>
    <property type="match status" value="1"/>
</dbReference>
<accession>A0ABM7NYU4</accession>